<dbReference type="Pfam" id="PF03401">
    <property type="entry name" value="TctC"/>
    <property type="match status" value="1"/>
</dbReference>
<feature type="signal peptide" evidence="2">
    <location>
        <begin position="1"/>
        <end position="24"/>
    </location>
</feature>
<dbReference type="SUPFAM" id="SSF53850">
    <property type="entry name" value="Periplasmic binding protein-like II"/>
    <property type="match status" value="1"/>
</dbReference>
<dbReference type="PANTHER" id="PTHR42928">
    <property type="entry name" value="TRICARBOXYLATE-BINDING PROTEIN"/>
    <property type="match status" value="1"/>
</dbReference>
<evidence type="ECO:0000313" key="3">
    <source>
        <dbReference type="EMBL" id="MFC7411518.1"/>
    </source>
</evidence>
<dbReference type="RefSeq" id="WP_082401358.1">
    <property type="nucleotide sequence ID" value="NZ_JBHTCA010000035.1"/>
</dbReference>
<dbReference type="InterPro" id="IPR042100">
    <property type="entry name" value="Bug_dom1"/>
</dbReference>
<sequence length="324" mass="34498">MRHLTTRFFAVLLTAVAIASPALSQSAYPSKPIRVIVPYPAGGVVDLFARVVTNAMAKRWSQSIVVEPRPGASSNIGTLAALRSEPDGYTWLMVGPSFAANPSLSKDAAWNPMKDFVGLGVVGYSPMIIVATEKLPVKTLRDVVELAKAKPKEITAGTMNGSSSQFLLEALKHASGADFLMVPYAGAPPIVADLINGNVQITGLPLTVALAQIQSGRIKAIASGSASRSSLLPDVPTFAEAGYAEAALIPWYGFVAPRGTPAAIIHQINNEMNEVLKLPEVREQLVKLGAELVRPMTSADVDQLIKSDTERYSTLIKRANIKVN</sequence>
<evidence type="ECO:0000256" key="2">
    <source>
        <dbReference type="SAM" id="SignalP"/>
    </source>
</evidence>
<dbReference type="Proteomes" id="UP001596501">
    <property type="component" value="Unassembled WGS sequence"/>
</dbReference>
<comment type="caution">
    <text evidence="3">The sequence shown here is derived from an EMBL/GenBank/DDBJ whole genome shotgun (WGS) entry which is preliminary data.</text>
</comment>
<dbReference type="EMBL" id="JBHTCA010000035">
    <property type="protein sequence ID" value="MFC7411518.1"/>
    <property type="molecule type" value="Genomic_DNA"/>
</dbReference>
<organism evidence="3 4">
    <name type="scientific">Hydrogenophaga atypica</name>
    <dbReference type="NCBI Taxonomy" id="249409"/>
    <lineage>
        <taxon>Bacteria</taxon>
        <taxon>Pseudomonadati</taxon>
        <taxon>Pseudomonadota</taxon>
        <taxon>Betaproteobacteria</taxon>
        <taxon>Burkholderiales</taxon>
        <taxon>Comamonadaceae</taxon>
        <taxon>Hydrogenophaga</taxon>
    </lineage>
</organism>
<protein>
    <submittedName>
        <fullName evidence="3">Bug family tripartite tricarboxylate transporter substrate binding protein</fullName>
    </submittedName>
</protein>
<gene>
    <name evidence="3" type="ORF">ACFQPB_21905</name>
</gene>
<evidence type="ECO:0000313" key="4">
    <source>
        <dbReference type="Proteomes" id="UP001596501"/>
    </source>
</evidence>
<dbReference type="Gene3D" id="3.40.190.10">
    <property type="entry name" value="Periplasmic binding protein-like II"/>
    <property type="match status" value="1"/>
</dbReference>
<dbReference type="PIRSF" id="PIRSF017082">
    <property type="entry name" value="YflP"/>
    <property type="match status" value="1"/>
</dbReference>
<keyword evidence="4" id="KW-1185">Reference proteome</keyword>
<dbReference type="InterPro" id="IPR005064">
    <property type="entry name" value="BUG"/>
</dbReference>
<name>A0ABW2QVW5_9BURK</name>
<dbReference type="CDD" id="cd07012">
    <property type="entry name" value="PBP2_Bug_TTT"/>
    <property type="match status" value="1"/>
</dbReference>
<dbReference type="PANTHER" id="PTHR42928:SF5">
    <property type="entry name" value="BLR1237 PROTEIN"/>
    <property type="match status" value="1"/>
</dbReference>
<evidence type="ECO:0000256" key="1">
    <source>
        <dbReference type="ARBA" id="ARBA00006987"/>
    </source>
</evidence>
<feature type="chain" id="PRO_5045221443" evidence="2">
    <location>
        <begin position="25"/>
        <end position="324"/>
    </location>
</feature>
<dbReference type="Gene3D" id="3.40.190.150">
    <property type="entry name" value="Bordetella uptake gene, domain 1"/>
    <property type="match status" value="1"/>
</dbReference>
<comment type="similarity">
    <text evidence="1">Belongs to the UPF0065 (bug) family.</text>
</comment>
<accession>A0ABW2QVW5</accession>
<reference evidence="4" key="1">
    <citation type="journal article" date="2019" name="Int. J. Syst. Evol. Microbiol.">
        <title>The Global Catalogue of Microorganisms (GCM) 10K type strain sequencing project: providing services to taxonomists for standard genome sequencing and annotation.</title>
        <authorList>
            <consortium name="The Broad Institute Genomics Platform"/>
            <consortium name="The Broad Institute Genome Sequencing Center for Infectious Disease"/>
            <person name="Wu L."/>
            <person name="Ma J."/>
        </authorList>
    </citation>
    <scope>NUCLEOTIDE SEQUENCE [LARGE SCALE GENOMIC DNA]</scope>
    <source>
        <strain evidence="4">CGMCC 1.12371</strain>
    </source>
</reference>
<keyword evidence="2" id="KW-0732">Signal</keyword>
<proteinExistence type="inferred from homology"/>